<name>A0AAP0E3U2_9MAGN</name>
<protein>
    <submittedName>
        <fullName evidence="2">Uncharacterized protein</fullName>
    </submittedName>
</protein>
<accession>A0AAP0E3U2</accession>
<feature type="compositionally biased region" description="Basic and acidic residues" evidence="1">
    <location>
        <begin position="44"/>
        <end position="54"/>
    </location>
</feature>
<evidence type="ECO:0000313" key="2">
    <source>
        <dbReference type="EMBL" id="KAK9084710.1"/>
    </source>
</evidence>
<organism evidence="2 3">
    <name type="scientific">Stephania japonica</name>
    <dbReference type="NCBI Taxonomy" id="461633"/>
    <lineage>
        <taxon>Eukaryota</taxon>
        <taxon>Viridiplantae</taxon>
        <taxon>Streptophyta</taxon>
        <taxon>Embryophyta</taxon>
        <taxon>Tracheophyta</taxon>
        <taxon>Spermatophyta</taxon>
        <taxon>Magnoliopsida</taxon>
        <taxon>Ranunculales</taxon>
        <taxon>Menispermaceae</taxon>
        <taxon>Menispermoideae</taxon>
        <taxon>Cissampelideae</taxon>
        <taxon>Stephania</taxon>
    </lineage>
</organism>
<comment type="caution">
    <text evidence="2">The sequence shown here is derived from an EMBL/GenBank/DDBJ whole genome shotgun (WGS) entry which is preliminary data.</text>
</comment>
<dbReference type="Proteomes" id="UP001417504">
    <property type="component" value="Unassembled WGS sequence"/>
</dbReference>
<dbReference type="AlphaFoldDB" id="A0AAP0E3U2"/>
<keyword evidence="3" id="KW-1185">Reference proteome</keyword>
<proteinExistence type="predicted"/>
<evidence type="ECO:0000313" key="3">
    <source>
        <dbReference type="Proteomes" id="UP001417504"/>
    </source>
</evidence>
<evidence type="ECO:0000256" key="1">
    <source>
        <dbReference type="SAM" id="MobiDB-lite"/>
    </source>
</evidence>
<dbReference type="EMBL" id="JBBNAE010000011">
    <property type="protein sequence ID" value="KAK9084710.1"/>
    <property type="molecule type" value="Genomic_DNA"/>
</dbReference>
<gene>
    <name evidence="2" type="ORF">Sjap_025121</name>
</gene>
<reference evidence="2 3" key="1">
    <citation type="submission" date="2024-01" db="EMBL/GenBank/DDBJ databases">
        <title>Genome assemblies of Stephania.</title>
        <authorList>
            <person name="Yang L."/>
        </authorList>
    </citation>
    <scope>NUCLEOTIDE SEQUENCE [LARGE SCALE GENOMIC DNA]</scope>
    <source>
        <strain evidence="2">QJT</strain>
        <tissue evidence="2">Leaf</tissue>
    </source>
</reference>
<feature type="region of interest" description="Disordered" evidence="1">
    <location>
        <begin position="36"/>
        <end position="58"/>
    </location>
</feature>
<sequence length="136" mass="15293">MRALERRLRIQTRDLVGIEIVENFRLVVACVGQLSADPSTSKSKGKESSEHGSSDDVSGDVTVIAGLASGGHWSWDDLKNWGRHIVAIEWWKKNLMQGKKPIPLFFIPGGMPYGNFPIPEKVKILIWRIYHDVLPT</sequence>